<dbReference type="InterPro" id="IPR024983">
    <property type="entry name" value="CHAT_dom"/>
</dbReference>
<protein>
    <submittedName>
        <fullName evidence="3">CHAT domain-containing protein</fullName>
    </submittedName>
</protein>
<dbReference type="RefSeq" id="WP_229640211.1">
    <property type="nucleotide sequence ID" value="NZ_JADWDC010000017.1"/>
</dbReference>
<feature type="domain" description="CHAT" evidence="2">
    <location>
        <begin position="644"/>
        <end position="926"/>
    </location>
</feature>
<dbReference type="AlphaFoldDB" id="A0A964BQZ0"/>
<dbReference type="InterPro" id="IPR011990">
    <property type="entry name" value="TPR-like_helical_dom_sf"/>
</dbReference>
<dbReference type="PANTHER" id="PTHR10098">
    <property type="entry name" value="RAPSYN-RELATED"/>
    <property type="match status" value="1"/>
</dbReference>
<keyword evidence="1" id="KW-1133">Transmembrane helix</keyword>
<dbReference type="Proteomes" id="UP000729733">
    <property type="component" value="Unassembled WGS sequence"/>
</dbReference>
<reference evidence="3" key="1">
    <citation type="journal article" date="2021" name="Antonie Van Leeuwenhoek">
        <title>Draft genome and description of Waterburya agarophytonicola gen. nov. sp. nov. (Pleurocapsales, Cyanobacteria): a seaweed symbiont.</title>
        <authorList>
            <person name="Bonthond G."/>
            <person name="Shalygin S."/>
            <person name="Bayer T."/>
            <person name="Weinberger F."/>
        </authorList>
    </citation>
    <scope>NUCLEOTIDE SEQUENCE</scope>
    <source>
        <strain evidence="3">KI4</strain>
    </source>
</reference>
<evidence type="ECO:0000256" key="1">
    <source>
        <dbReference type="SAM" id="Phobius"/>
    </source>
</evidence>
<dbReference type="SUPFAM" id="SSF48452">
    <property type="entry name" value="TPR-like"/>
    <property type="match status" value="1"/>
</dbReference>
<dbReference type="SMART" id="SM00028">
    <property type="entry name" value="TPR"/>
    <property type="match status" value="2"/>
</dbReference>
<gene>
    <name evidence="3" type="ORF">I4641_09300</name>
</gene>
<dbReference type="InterPro" id="IPR019734">
    <property type="entry name" value="TPR_rpt"/>
</dbReference>
<evidence type="ECO:0000313" key="3">
    <source>
        <dbReference type="EMBL" id="MCC0177172.1"/>
    </source>
</evidence>
<organism evidence="3 4">
    <name type="scientific">Waterburya agarophytonicola KI4</name>
    <dbReference type="NCBI Taxonomy" id="2874699"/>
    <lineage>
        <taxon>Bacteria</taxon>
        <taxon>Bacillati</taxon>
        <taxon>Cyanobacteriota</taxon>
        <taxon>Cyanophyceae</taxon>
        <taxon>Pleurocapsales</taxon>
        <taxon>Hyellaceae</taxon>
        <taxon>Waterburya</taxon>
        <taxon>Waterburya agarophytonicola</taxon>
    </lineage>
</organism>
<evidence type="ECO:0000313" key="4">
    <source>
        <dbReference type="Proteomes" id="UP000729733"/>
    </source>
</evidence>
<keyword evidence="4" id="KW-1185">Reference proteome</keyword>
<dbReference type="Gene3D" id="1.25.40.10">
    <property type="entry name" value="Tetratricopeptide repeat domain"/>
    <property type="match status" value="2"/>
</dbReference>
<keyword evidence="1" id="KW-0472">Membrane</keyword>
<proteinExistence type="predicted"/>
<feature type="transmembrane region" description="Helical" evidence="1">
    <location>
        <begin position="35"/>
        <end position="54"/>
    </location>
</feature>
<comment type="caution">
    <text evidence="3">The sequence shown here is derived from an EMBL/GenBank/DDBJ whole genome shotgun (WGS) entry which is preliminary data.</text>
</comment>
<sequence length="928" mass="102708">MSRKLRSKLLRNGSEWLKNQLGWVNITPRWSKTTVGFLILVSIGISTAITLPAVSQDVPEMPPIKLAQKGKEYYEAGQLDRAIKTWQQATEAYRAAANNNGVRESYLNTATAQQALGLYPQSCESILGAFNLIDKTDCSTLIEQAQEIEPQLGGIIPITSEAEGKLLPDLSGIDKYPDTPDKVIGLLRFGDYLRESGYPRVATKALKLGLESTEKMDDSSQKTATLLSLGNAQRAIALEKQNQFPSQTVILDVIANSGGTAESALAPYQPALEYYDQAIETAPNQLDGIKAELNSLSLLLDIQEFWQGAIADINNNIDLLEISDEDFLQQIEDGAKCLEGELEEQLNPQISAKIGKIEPQVAKLPASRAGIYGRINFAKSLIRHDKIDRNTGEILATAIKQSRKIKNVTAEAEAMGYLGSLYEKQERYSEARRLTEASLQLASTAEYPEVAYRWNAQLGRILAVQGNRNNALTAYESSFNTIKALRSDLATTPVEPIFREYISLLLEEEPTKPQLVQARDVLESLQIAKLDNFFRDPCSQVSEDPVVIDDVDPEAAVIYPILLEDRLEVILTLPGQPLRHYATQNITKEKVDNTIKQLRRRSLTNPGFAEAIRSTRGSDDAGAENEIAEIKKSQEESLQQDILPLASEIYSWLIEPAEAELEKSGVKTLVFVLDGSLRNIPMSVLYDNKKQEYLIQKDYNIALSSGLQLTAPKPLKRQPIKVLAAGVTRDFPKYRFPPIPKVEDELKTIKNIFGESEILLNKEFTESSLQQKLQESDFPVVHLATHGQFGSTSDQTFILSGAEEGSPLINVNQFDNLLRVGSLRRSQPIELLVLSACNTAQGDNQAILGLAGVAVRAGARSTIATLWGANDEATANLMGKFYQNLSADAEISKAKALRQAQLALLAEEDSQYRHPYYWAPFVLIGNWL</sequence>
<dbReference type="Pfam" id="PF12770">
    <property type="entry name" value="CHAT"/>
    <property type="match status" value="1"/>
</dbReference>
<dbReference type="EMBL" id="JADWDC010000017">
    <property type="protein sequence ID" value="MCC0177172.1"/>
    <property type="molecule type" value="Genomic_DNA"/>
</dbReference>
<accession>A0A964BQZ0</accession>
<keyword evidence="1" id="KW-0812">Transmembrane</keyword>
<name>A0A964BQZ0_9CYAN</name>
<evidence type="ECO:0000259" key="2">
    <source>
        <dbReference type="Pfam" id="PF12770"/>
    </source>
</evidence>